<dbReference type="GO" id="GO:0016705">
    <property type="term" value="F:oxidoreductase activity, acting on paired donors, with incorporation or reduction of molecular oxygen"/>
    <property type="evidence" value="ECO:0007669"/>
    <property type="project" value="UniProtKB-ARBA"/>
</dbReference>
<feature type="domain" description="Rieske" evidence="11">
    <location>
        <begin position="64"/>
        <end position="158"/>
    </location>
</feature>
<dbReference type="Proteomes" id="UP000231693">
    <property type="component" value="Unassembled WGS sequence"/>
</dbReference>
<evidence type="ECO:0000256" key="9">
    <source>
        <dbReference type="ARBA" id="ARBA00034078"/>
    </source>
</evidence>
<evidence type="ECO:0000256" key="5">
    <source>
        <dbReference type="ARBA" id="ARBA00023004"/>
    </source>
</evidence>
<evidence type="ECO:0000256" key="8">
    <source>
        <dbReference type="ARBA" id="ARBA00029586"/>
    </source>
</evidence>
<evidence type="ECO:0000256" key="2">
    <source>
        <dbReference type="ARBA" id="ARBA00015816"/>
    </source>
</evidence>
<evidence type="ECO:0000259" key="11">
    <source>
        <dbReference type="PROSITE" id="PS51296"/>
    </source>
</evidence>
<dbReference type="PROSITE" id="PS51296">
    <property type="entry name" value="RIESKE"/>
    <property type="match status" value="1"/>
</dbReference>
<evidence type="ECO:0000256" key="4">
    <source>
        <dbReference type="ARBA" id="ARBA00022723"/>
    </source>
</evidence>
<accession>A0A2M9CCR7</accession>
<dbReference type="GO" id="GO:0051537">
    <property type="term" value="F:2 iron, 2 sulfur cluster binding"/>
    <property type="evidence" value="ECO:0007669"/>
    <property type="project" value="UniProtKB-KW"/>
</dbReference>
<proteinExistence type="predicted"/>
<evidence type="ECO:0000256" key="3">
    <source>
        <dbReference type="ARBA" id="ARBA00022714"/>
    </source>
</evidence>
<dbReference type="GO" id="GO:0004497">
    <property type="term" value="F:monooxygenase activity"/>
    <property type="evidence" value="ECO:0007669"/>
    <property type="project" value="UniProtKB-ARBA"/>
</dbReference>
<comment type="cofactor">
    <cofactor evidence="9">
        <name>[2Fe-2S] cluster</name>
        <dbReference type="ChEBI" id="CHEBI:190135"/>
    </cofactor>
</comment>
<dbReference type="AlphaFoldDB" id="A0A2M9CCR7"/>
<dbReference type="PANTHER" id="PTHR10134">
    <property type="entry name" value="CYTOCHROME B-C1 COMPLEX SUBUNIT RIESKE, MITOCHONDRIAL"/>
    <property type="match status" value="1"/>
</dbReference>
<dbReference type="InterPro" id="IPR005805">
    <property type="entry name" value="Rieske_Fe-S_prot_C"/>
</dbReference>
<dbReference type="RefSeq" id="WP_100424039.1">
    <property type="nucleotide sequence ID" value="NZ_BOOX01000008.1"/>
</dbReference>
<feature type="region of interest" description="Disordered" evidence="10">
    <location>
        <begin position="1"/>
        <end position="22"/>
    </location>
</feature>
<dbReference type="SUPFAM" id="SSF50022">
    <property type="entry name" value="ISP domain"/>
    <property type="match status" value="1"/>
</dbReference>
<dbReference type="GO" id="GO:0046872">
    <property type="term" value="F:metal ion binding"/>
    <property type="evidence" value="ECO:0007669"/>
    <property type="project" value="UniProtKB-KW"/>
</dbReference>
<dbReference type="PRINTS" id="PR00162">
    <property type="entry name" value="RIESKE"/>
</dbReference>
<dbReference type="InterPro" id="IPR017941">
    <property type="entry name" value="Rieske_2Fe-2S"/>
</dbReference>
<keyword evidence="13" id="KW-1185">Reference proteome</keyword>
<keyword evidence="5" id="KW-0408">Iron</keyword>
<protein>
    <recommendedName>
        <fullName evidence="2">Cytochrome bc1 complex Rieske iron-sulfur subunit</fullName>
    </recommendedName>
    <alternativeName>
        <fullName evidence="8">Cytochrome bc1 reductase complex subunit QcrA</fullName>
    </alternativeName>
</protein>
<evidence type="ECO:0000313" key="12">
    <source>
        <dbReference type="EMBL" id="PJJ69103.1"/>
    </source>
</evidence>
<dbReference type="InterPro" id="IPR006311">
    <property type="entry name" value="TAT_signal"/>
</dbReference>
<dbReference type="OrthoDB" id="25106at2"/>
<evidence type="ECO:0000313" key="13">
    <source>
        <dbReference type="Proteomes" id="UP000231693"/>
    </source>
</evidence>
<comment type="caution">
    <text evidence="12">The sequence shown here is derived from an EMBL/GenBank/DDBJ whole genome shotgun (WGS) entry which is preliminary data.</text>
</comment>
<name>A0A2M9CCR7_9CELL</name>
<dbReference type="CDD" id="cd03467">
    <property type="entry name" value="Rieske"/>
    <property type="match status" value="1"/>
</dbReference>
<sequence length="159" mass="15856">MSERHLTPATVQPGGCAAHGTPRGLTRRTLLATSGAGAGALVLAACAGTSGESADQVTQASDDAPLVAVADVPVGGAVSVRTAQGAPLLVTQPADGEIHVFGAICPHQGCTVLPDDAQLRCPCHASLFALTDGAVLEGPSPEPLPEVEVEVVDGQVRLP</sequence>
<dbReference type="GO" id="GO:0016020">
    <property type="term" value="C:membrane"/>
    <property type="evidence" value="ECO:0007669"/>
    <property type="project" value="InterPro"/>
</dbReference>
<dbReference type="EMBL" id="PGFE01000006">
    <property type="protein sequence ID" value="PJJ69103.1"/>
    <property type="molecule type" value="Genomic_DNA"/>
</dbReference>
<dbReference type="InterPro" id="IPR014349">
    <property type="entry name" value="Rieske_Fe-S_prot"/>
</dbReference>
<reference evidence="12 13" key="1">
    <citation type="submission" date="2017-11" db="EMBL/GenBank/DDBJ databases">
        <title>Genomic Encyclopedia of Archaeal and Bacterial Type Strains, Phase II (KMG-II): From Individual Species to Whole Genera.</title>
        <authorList>
            <person name="Goeker M."/>
        </authorList>
    </citation>
    <scope>NUCLEOTIDE SEQUENCE [LARGE SCALE GENOMIC DNA]</scope>
    <source>
        <strain evidence="12 13">DSM 25478</strain>
    </source>
</reference>
<evidence type="ECO:0000256" key="1">
    <source>
        <dbReference type="ARBA" id="ARBA00002494"/>
    </source>
</evidence>
<dbReference type="InterPro" id="IPR036922">
    <property type="entry name" value="Rieske_2Fe-2S_sf"/>
</dbReference>
<dbReference type="PROSITE" id="PS51318">
    <property type="entry name" value="TAT"/>
    <property type="match status" value="1"/>
</dbReference>
<keyword evidence="3" id="KW-0001">2Fe-2S</keyword>
<gene>
    <name evidence="12" type="ORF">CLV28_2913</name>
</gene>
<comment type="function">
    <text evidence="1">Iron-sulfur subunit of the cytochrome bc1 complex, an essential component of the respiratory electron transport chain required for ATP synthesis. The bc1 complex catalyzes the oxidation of menaquinol and the reduction of cytochrome c in the respiratory chain. The bc1 complex operates through a Q-cycle mechanism that couples electron transfer to generation of the proton gradient that drives ATP synthesis.</text>
</comment>
<keyword evidence="4" id="KW-0479">Metal-binding</keyword>
<dbReference type="Gene3D" id="2.102.10.10">
    <property type="entry name" value="Rieske [2Fe-2S] iron-sulphur domain"/>
    <property type="match status" value="1"/>
</dbReference>
<evidence type="ECO:0000256" key="10">
    <source>
        <dbReference type="SAM" id="MobiDB-lite"/>
    </source>
</evidence>
<keyword evidence="6" id="KW-0411">Iron-sulfur</keyword>
<evidence type="ECO:0000256" key="6">
    <source>
        <dbReference type="ARBA" id="ARBA00023014"/>
    </source>
</evidence>
<keyword evidence="7" id="KW-1015">Disulfide bond</keyword>
<dbReference type="Pfam" id="PF00355">
    <property type="entry name" value="Rieske"/>
    <property type="match status" value="1"/>
</dbReference>
<organism evidence="12 13">
    <name type="scientific">Sediminihabitans luteus</name>
    <dbReference type="NCBI Taxonomy" id="1138585"/>
    <lineage>
        <taxon>Bacteria</taxon>
        <taxon>Bacillati</taxon>
        <taxon>Actinomycetota</taxon>
        <taxon>Actinomycetes</taxon>
        <taxon>Micrococcales</taxon>
        <taxon>Cellulomonadaceae</taxon>
        <taxon>Sediminihabitans</taxon>
    </lineage>
</organism>
<evidence type="ECO:0000256" key="7">
    <source>
        <dbReference type="ARBA" id="ARBA00023157"/>
    </source>
</evidence>